<evidence type="ECO:0000313" key="3">
    <source>
        <dbReference type="EMBL" id="KAL0480131.1"/>
    </source>
</evidence>
<evidence type="ECO:0000256" key="1">
    <source>
        <dbReference type="ARBA" id="ARBA00022801"/>
    </source>
</evidence>
<sequence>MNRIDVINSHIHPKTKEFFTHIGTNKTNAILQKSPQLKNYKEVLTQLKGNVASKMTYEINEGDILSKLHNNGALSIVLNRTKQLNSLSLDMVTKLAVLLYAAREDSRVKVVVLSSNSPVAFCAGGDIKALTSDTKGYIQNFFGVEFNVNYILDTFKKPTIALLNGITMGGGVGISIFAHYRVAASDKFVFAMPETSIGLFTDVGSGYFLPNTMPISLANYVAITSARFDAKDALLSKVVTHVASRGNFDTLKATLCEFQFSENTHKDVKTILDQTCDSHGIDGDIFKNLKYIEEAFDAPNVQTIVKNLTDPTQDAGQNEWNKKTLEVVRKKCPMSIKVSFEALKRGRQSASLKQVLTDDFRLGSRMVLRPDFIEGVRAVVVNKTNDPKWDPLNIEQVDDEVVLEVFEPIQEELEFVE</sequence>
<dbReference type="GO" id="GO:0005739">
    <property type="term" value="C:mitochondrion"/>
    <property type="evidence" value="ECO:0007669"/>
    <property type="project" value="TreeGrafter"/>
</dbReference>
<dbReference type="InterPro" id="IPR029045">
    <property type="entry name" value="ClpP/crotonase-like_dom_sf"/>
</dbReference>
<keyword evidence="1 3" id="KW-0378">Hydrolase</keyword>
<dbReference type="InterPro" id="IPR045004">
    <property type="entry name" value="ECH_dom"/>
</dbReference>
<feature type="domain" description="Enoyl-CoA hydratase/isomerase" evidence="2">
    <location>
        <begin position="75"/>
        <end position="406"/>
    </location>
</feature>
<comment type="caution">
    <text evidence="3">The sequence shown here is derived from an EMBL/GenBank/DDBJ whole genome shotgun (WGS) entry which is preliminary data.</text>
</comment>
<keyword evidence="4" id="KW-1185">Reference proteome</keyword>
<name>A0AAW2YRQ7_9EUKA</name>
<evidence type="ECO:0000313" key="4">
    <source>
        <dbReference type="Proteomes" id="UP001431209"/>
    </source>
</evidence>
<dbReference type="NCBIfam" id="NF004127">
    <property type="entry name" value="PRK05617.1"/>
    <property type="match status" value="1"/>
</dbReference>
<accession>A0AAW2YRQ7</accession>
<dbReference type="SUPFAM" id="SSF52096">
    <property type="entry name" value="ClpP/crotonase"/>
    <property type="match status" value="1"/>
</dbReference>
<proteinExistence type="predicted"/>
<dbReference type="Pfam" id="PF16113">
    <property type="entry name" value="ECH_2"/>
    <property type="match status" value="1"/>
</dbReference>
<dbReference type="CDD" id="cd06558">
    <property type="entry name" value="crotonase-like"/>
    <property type="match status" value="1"/>
</dbReference>
<dbReference type="GO" id="GO:0006574">
    <property type="term" value="P:L-valine catabolic process"/>
    <property type="evidence" value="ECO:0007669"/>
    <property type="project" value="TreeGrafter"/>
</dbReference>
<dbReference type="PROSITE" id="PS00166">
    <property type="entry name" value="ENOYL_COA_HYDRATASE"/>
    <property type="match status" value="1"/>
</dbReference>
<dbReference type="InterPro" id="IPR018376">
    <property type="entry name" value="Enoyl-CoA_hyd/isom_CS"/>
</dbReference>
<dbReference type="GO" id="GO:0003860">
    <property type="term" value="F:3-hydroxyisobutyryl-CoA hydrolase activity"/>
    <property type="evidence" value="ECO:0007669"/>
    <property type="project" value="InterPro"/>
</dbReference>
<organism evidence="3 4">
    <name type="scientific">Acrasis kona</name>
    <dbReference type="NCBI Taxonomy" id="1008807"/>
    <lineage>
        <taxon>Eukaryota</taxon>
        <taxon>Discoba</taxon>
        <taxon>Heterolobosea</taxon>
        <taxon>Tetramitia</taxon>
        <taxon>Eutetramitia</taxon>
        <taxon>Acrasidae</taxon>
        <taxon>Acrasis</taxon>
    </lineage>
</organism>
<dbReference type="AlphaFoldDB" id="A0AAW2YRQ7"/>
<gene>
    <name evidence="3" type="ORF">AKO1_004448</name>
</gene>
<evidence type="ECO:0000259" key="2">
    <source>
        <dbReference type="Pfam" id="PF16113"/>
    </source>
</evidence>
<dbReference type="InterPro" id="IPR032259">
    <property type="entry name" value="HIBYL-CoA-H"/>
</dbReference>
<dbReference type="EMBL" id="JAOPGA020000627">
    <property type="protein sequence ID" value="KAL0480131.1"/>
    <property type="molecule type" value="Genomic_DNA"/>
</dbReference>
<reference evidence="3 4" key="1">
    <citation type="submission" date="2024-03" db="EMBL/GenBank/DDBJ databases">
        <title>The Acrasis kona genome and developmental transcriptomes reveal deep origins of eukaryotic multicellular pathways.</title>
        <authorList>
            <person name="Sheikh S."/>
            <person name="Fu C.-J."/>
            <person name="Brown M.W."/>
            <person name="Baldauf S.L."/>
        </authorList>
    </citation>
    <scope>NUCLEOTIDE SEQUENCE [LARGE SCALE GENOMIC DNA]</scope>
    <source>
        <strain evidence="3 4">ATCC MYA-3509</strain>
    </source>
</reference>
<protein>
    <submittedName>
        <fullName evidence="3">3-hydroxyisobutyryl-CoA hydrolase</fullName>
    </submittedName>
</protein>
<dbReference type="PANTHER" id="PTHR43176:SF7">
    <property type="entry name" value="ENOYL-COA HYDRATASE_ISOMERASE DOMAIN-CONTAINING PROTEIN"/>
    <property type="match status" value="1"/>
</dbReference>
<dbReference type="Gene3D" id="3.90.226.10">
    <property type="entry name" value="2-enoyl-CoA Hydratase, Chain A, domain 1"/>
    <property type="match status" value="1"/>
</dbReference>
<dbReference type="Proteomes" id="UP001431209">
    <property type="component" value="Unassembled WGS sequence"/>
</dbReference>
<dbReference type="PANTHER" id="PTHR43176">
    <property type="entry name" value="3-HYDROXYISOBUTYRYL-COA HYDROLASE-RELATED"/>
    <property type="match status" value="1"/>
</dbReference>